<dbReference type="EMBL" id="ML122295">
    <property type="protein sequence ID" value="RPD55471.1"/>
    <property type="molecule type" value="Genomic_DNA"/>
</dbReference>
<evidence type="ECO:0000313" key="1">
    <source>
        <dbReference type="EMBL" id="RPD55471.1"/>
    </source>
</evidence>
<reference evidence="1" key="1">
    <citation type="journal article" date="2018" name="Genome Biol. Evol.">
        <title>Genomics and development of Lentinus tigrinus, a white-rot wood-decaying mushroom with dimorphic fruiting bodies.</title>
        <authorList>
            <person name="Wu B."/>
            <person name="Xu Z."/>
            <person name="Knudson A."/>
            <person name="Carlson A."/>
            <person name="Chen N."/>
            <person name="Kovaka S."/>
            <person name="LaButti K."/>
            <person name="Lipzen A."/>
            <person name="Pennachio C."/>
            <person name="Riley R."/>
            <person name="Schakwitz W."/>
            <person name="Umezawa K."/>
            <person name="Ohm R.A."/>
            <person name="Grigoriev I.V."/>
            <person name="Nagy L.G."/>
            <person name="Gibbons J."/>
            <person name="Hibbett D."/>
        </authorList>
    </citation>
    <scope>NUCLEOTIDE SEQUENCE [LARGE SCALE GENOMIC DNA]</scope>
    <source>
        <strain evidence="1">ALCF2SS1-6</strain>
    </source>
</reference>
<proteinExistence type="predicted"/>
<sequence>MWHHLKFGGLKLGRVTVRTPGRVGPLVLVLPATIARDPLIDAMPHGLYEWSDHISLRVLGSLESPSRPSDAFITPSRARAFGAPLSCSSSSSYPSAFASASVALDTCAHLLLGLCTLSGHRLAPRISENVQEDIER</sequence>
<evidence type="ECO:0000313" key="2">
    <source>
        <dbReference type="Proteomes" id="UP000313359"/>
    </source>
</evidence>
<dbReference type="AlphaFoldDB" id="A0A5C2RW19"/>
<accession>A0A5C2RW19</accession>
<organism evidence="1 2">
    <name type="scientific">Lentinus tigrinus ALCF2SS1-6</name>
    <dbReference type="NCBI Taxonomy" id="1328759"/>
    <lineage>
        <taxon>Eukaryota</taxon>
        <taxon>Fungi</taxon>
        <taxon>Dikarya</taxon>
        <taxon>Basidiomycota</taxon>
        <taxon>Agaricomycotina</taxon>
        <taxon>Agaricomycetes</taxon>
        <taxon>Polyporales</taxon>
        <taxon>Polyporaceae</taxon>
        <taxon>Lentinus</taxon>
    </lineage>
</organism>
<keyword evidence="2" id="KW-1185">Reference proteome</keyword>
<gene>
    <name evidence="1" type="ORF">L227DRAFT_305394</name>
</gene>
<dbReference type="Proteomes" id="UP000313359">
    <property type="component" value="Unassembled WGS sequence"/>
</dbReference>
<name>A0A5C2RW19_9APHY</name>
<protein>
    <submittedName>
        <fullName evidence="1">Uncharacterized protein</fullName>
    </submittedName>
</protein>